<evidence type="ECO:0000256" key="4">
    <source>
        <dbReference type="ARBA" id="ARBA00022692"/>
    </source>
</evidence>
<organism evidence="16 17">
    <name type="scientific">Rhizopus stolonifer</name>
    <name type="common">Rhizopus nigricans</name>
    <dbReference type="NCBI Taxonomy" id="4846"/>
    <lineage>
        <taxon>Eukaryota</taxon>
        <taxon>Fungi</taxon>
        <taxon>Fungi incertae sedis</taxon>
        <taxon>Mucoromycota</taxon>
        <taxon>Mucoromycotina</taxon>
        <taxon>Mucoromycetes</taxon>
        <taxon>Mucorales</taxon>
        <taxon>Mucorineae</taxon>
        <taxon>Rhizopodaceae</taxon>
        <taxon>Rhizopus</taxon>
    </lineage>
</organism>
<feature type="domain" description="Cytochrome b5 heme-binding" evidence="15">
    <location>
        <begin position="351"/>
        <end position="428"/>
    </location>
</feature>
<dbReference type="CDD" id="cd03505">
    <property type="entry name" value="Delta9-FADS-like"/>
    <property type="match status" value="1"/>
</dbReference>
<comment type="caution">
    <text evidence="16">The sequence shown here is derived from an EMBL/GenBank/DDBJ whole genome shotgun (WGS) entry which is preliminary data.</text>
</comment>
<sequence>MSTTTATITLASKEQGKFPPYAYTPTEDRQLPLANPVLPPLFDGPTTWSNFVSRVNWFQSILLTSTPLLAIYLASQTHLQTKTMYWSLLYYLITGLGITAGYHRYWAHRSYDCTPLTRIGLCLAGSGAFQGSIHWWSRGHRAHHRWTDSDKDPYAAPRGFFFSHIGWMLINRPKNRIGYADTADLKADPLVRFQHRYYLYFAVFMAFVFPCLVAGLLWGDYKGGFVYAGLCRLVFIHHATFCVNSLAHYIGENPFDDYHTPKDSWITAIVTCGEGYHNFHHEFPQDYRNAILWHQYDPTKWLIKGLSFFGLTYNLKTFSSNEIEKGKVQMMEKKVDQIKKTLTYGKLLHELPMYTMEEFQARVNQENKKWILLDGMIYDVEHFDHPGGAKYLFAGIGKDMTKSFNGGIYNHSNGARNLLSSMRVGVIKDAIDLSKVYSRTDACAEKAAEYDGSLEPEKRKTM</sequence>
<dbReference type="InterPro" id="IPR001199">
    <property type="entry name" value="Cyt_B5-like_heme/steroid-bd"/>
</dbReference>
<dbReference type="EMBL" id="PJQM01000809">
    <property type="protein sequence ID" value="RCI04034.1"/>
    <property type="molecule type" value="Genomic_DNA"/>
</dbReference>
<dbReference type="GO" id="GO:0005789">
    <property type="term" value="C:endoplasmic reticulum membrane"/>
    <property type="evidence" value="ECO:0007669"/>
    <property type="project" value="TreeGrafter"/>
</dbReference>
<dbReference type="GO" id="GO:0005506">
    <property type="term" value="F:iron ion binding"/>
    <property type="evidence" value="ECO:0007669"/>
    <property type="project" value="TreeGrafter"/>
</dbReference>
<comment type="cofactor">
    <cofactor evidence="13">
        <name>Fe(2+)</name>
        <dbReference type="ChEBI" id="CHEBI:29033"/>
    </cofactor>
    <text evidence="13">Expected to bind 2 Fe(2+) ions per subunit.</text>
</comment>
<comment type="catalytic activity">
    <reaction evidence="13">
        <text>octadecanoyl-CoA + 2 Fe(II)-[cytochrome b5] + O2 + 2 H(+) = (9Z)-octadecenoyl-CoA + 2 Fe(III)-[cytochrome b5] + 2 H2O</text>
        <dbReference type="Rhea" id="RHEA:19721"/>
        <dbReference type="Rhea" id="RHEA-COMP:10438"/>
        <dbReference type="Rhea" id="RHEA-COMP:10439"/>
        <dbReference type="ChEBI" id="CHEBI:15377"/>
        <dbReference type="ChEBI" id="CHEBI:15378"/>
        <dbReference type="ChEBI" id="CHEBI:15379"/>
        <dbReference type="ChEBI" id="CHEBI:29033"/>
        <dbReference type="ChEBI" id="CHEBI:29034"/>
        <dbReference type="ChEBI" id="CHEBI:57387"/>
        <dbReference type="ChEBI" id="CHEBI:57394"/>
        <dbReference type="EC" id="1.14.19.1"/>
    </reaction>
</comment>
<feature type="transmembrane region" description="Helical" evidence="14">
    <location>
        <begin position="87"/>
        <end position="106"/>
    </location>
</feature>
<dbReference type="EC" id="1.14.19.1" evidence="13"/>
<dbReference type="PROSITE" id="PS50255">
    <property type="entry name" value="CYTOCHROME_B5_2"/>
    <property type="match status" value="1"/>
</dbReference>
<dbReference type="InterPro" id="IPR009160">
    <property type="entry name" value="Acyl-CoA_deSatase_haem/ster-bd"/>
</dbReference>
<keyword evidence="3 13" id="KW-0444">Lipid biosynthesis</keyword>
<dbReference type="PANTHER" id="PTHR11351">
    <property type="entry name" value="ACYL-COA DESATURASE"/>
    <property type="match status" value="1"/>
</dbReference>
<keyword evidence="8 13" id="KW-0560">Oxidoreductase</keyword>
<dbReference type="STRING" id="4846.A0A367KP97"/>
<feature type="transmembrane region" description="Helical" evidence="14">
    <location>
        <begin position="57"/>
        <end position="75"/>
    </location>
</feature>
<protein>
    <recommendedName>
        <fullName evidence="13">Acyl-CoA desaturase</fullName>
        <ecNumber evidence="13">1.14.19.1</ecNumber>
    </recommendedName>
</protein>
<accession>A0A367KP97</accession>
<dbReference type="GO" id="GO:0006636">
    <property type="term" value="P:unsaturated fatty acid biosynthetic process"/>
    <property type="evidence" value="ECO:0007669"/>
    <property type="project" value="UniProtKB-UniRule"/>
</dbReference>
<proteinExistence type="inferred from homology"/>
<dbReference type="AlphaFoldDB" id="A0A367KP97"/>
<evidence type="ECO:0000256" key="11">
    <source>
        <dbReference type="ARBA" id="ARBA00023136"/>
    </source>
</evidence>
<keyword evidence="13" id="KW-0813">Transport</keyword>
<dbReference type="InterPro" id="IPR005804">
    <property type="entry name" value="FA_desaturase_dom"/>
</dbReference>
<dbReference type="PROSITE" id="PS00476">
    <property type="entry name" value="FATTY_ACID_DESATUR_1"/>
    <property type="match status" value="1"/>
</dbReference>
<evidence type="ECO:0000313" key="16">
    <source>
        <dbReference type="EMBL" id="RCI04034.1"/>
    </source>
</evidence>
<dbReference type="PANTHER" id="PTHR11351:SF31">
    <property type="entry name" value="DESATURASE 1, ISOFORM A-RELATED"/>
    <property type="match status" value="1"/>
</dbReference>
<keyword evidence="10 13" id="KW-0443">Lipid metabolism</keyword>
<dbReference type="SUPFAM" id="SSF55856">
    <property type="entry name" value="Cytochrome b5-like heme/steroid binding domain"/>
    <property type="match status" value="1"/>
</dbReference>
<comment type="subcellular location">
    <subcellularLocation>
        <location evidence="1">Membrane</location>
        <topology evidence="1">Multi-pass membrane protein</topology>
    </subcellularLocation>
</comment>
<evidence type="ECO:0000256" key="8">
    <source>
        <dbReference type="ARBA" id="ARBA00023002"/>
    </source>
</evidence>
<comment type="similarity">
    <text evidence="2 13">Belongs to the fatty acid desaturase type 1 family.</text>
</comment>
<evidence type="ECO:0000256" key="1">
    <source>
        <dbReference type="ARBA" id="ARBA00004141"/>
    </source>
</evidence>
<feature type="transmembrane region" description="Helical" evidence="14">
    <location>
        <begin position="197"/>
        <end position="218"/>
    </location>
</feature>
<comment type="function">
    <text evidence="13">Stearoyl-CoA desaturase that utilizes O(2) and electrons from reduced cytochrome b5 to introduce the first double bond into saturated fatty acyl-CoA substrates.</text>
</comment>
<evidence type="ECO:0000256" key="2">
    <source>
        <dbReference type="ARBA" id="ARBA00009295"/>
    </source>
</evidence>
<keyword evidence="6 13" id="KW-0276">Fatty acid metabolism</keyword>
<evidence type="ECO:0000256" key="13">
    <source>
        <dbReference type="PIRNR" id="PIRNR000345"/>
    </source>
</evidence>
<keyword evidence="13" id="KW-0349">Heme</keyword>
<keyword evidence="17" id="KW-1185">Reference proteome</keyword>
<keyword evidence="13" id="KW-0249">Electron transport</keyword>
<evidence type="ECO:0000256" key="10">
    <source>
        <dbReference type="ARBA" id="ARBA00023098"/>
    </source>
</evidence>
<evidence type="ECO:0000256" key="5">
    <source>
        <dbReference type="ARBA" id="ARBA00022723"/>
    </source>
</evidence>
<dbReference type="PIRSF" id="PIRSF000345">
    <property type="entry name" value="OLE1"/>
    <property type="match status" value="1"/>
</dbReference>
<keyword evidence="11 14" id="KW-0472">Membrane</keyword>
<keyword evidence="12 13" id="KW-0275">Fatty acid biosynthesis</keyword>
<evidence type="ECO:0000256" key="14">
    <source>
        <dbReference type="SAM" id="Phobius"/>
    </source>
</evidence>
<dbReference type="InterPro" id="IPR001522">
    <property type="entry name" value="FADS-1_CS"/>
</dbReference>
<keyword evidence="9 13" id="KW-0408">Iron</keyword>
<evidence type="ECO:0000256" key="12">
    <source>
        <dbReference type="ARBA" id="ARBA00023160"/>
    </source>
</evidence>
<name>A0A367KP97_RHIST</name>
<dbReference type="Gene3D" id="3.10.120.10">
    <property type="entry name" value="Cytochrome b5-like heme/steroid binding domain"/>
    <property type="match status" value="1"/>
</dbReference>
<keyword evidence="7 14" id="KW-1133">Transmembrane helix</keyword>
<reference evidence="16 17" key="1">
    <citation type="journal article" date="2018" name="G3 (Bethesda)">
        <title>Phylogenetic and Phylogenomic Definition of Rhizopus Species.</title>
        <authorList>
            <person name="Gryganskyi A.P."/>
            <person name="Golan J."/>
            <person name="Dolatabadi S."/>
            <person name="Mondo S."/>
            <person name="Robb S."/>
            <person name="Idnurm A."/>
            <person name="Muszewska A."/>
            <person name="Steczkiewicz K."/>
            <person name="Masonjones S."/>
            <person name="Liao H.L."/>
            <person name="Gajdeczka M.T."/>
            <person name="Anike F."/>
            <person name="Vuek A."/>
            <person name="Anishchenko I.M."/>
            <person name="Voigt K."/>
            <person name="de Hoog G.S."/>
            <person name="Smith M.E."/>
            <person name="Heitman J."/>
            <person name="Vilgalys R."/>
            <person name="Stajich J.E."/>
        </authorList>
    </citation>
    <scope>NUCLEOTIDE SEQUENCE [LARGE SCALE GENOMIC DNA]</scope>
    <source>
        <strain evidence="16 17">LSU 92-RS-03</strain>
    </source>
</reference>
<dbReference type="Pfam" id="PF00487">
    <property type="entry name" value="FA_desaturase"/>
    <property type="match status" value="1"/>
</dbReference>
<evidence type="ECO:0000256" key="7">
    <source>
        <dbReference type="ARBA" id="ARBA00022989"/>
    </source>
</evidence>
<evidence type="ECO:0000259" key="15">
    <source>
        <dbReference type="PROSITE" id="PS50255"/>
    </source>
</evidence>
<keyword evidence="5 13" id="KW-0479">Metal-binding</keyword>
<dbReference type="SMART" id="SM01117">
    <property type="entry name" value="Cyt-b5"/>
    <property type="match status" value="1"/>
</dbReference>
<evidence type="ECO:0000256" key="3">
    <source>
        <dbReference type="ARBA" id="ARBA00022516"/>
    </source>
</evidence>
<dbReference type="PRINTS" id="PR00075">
    <property type="entry name" value="FACDDSATRASE"/>
</dbReference>
<dbReference type="GO" id="GO:0004768">
    <property type="term" value="F:stearoyl-CoA 9-desaturase activity"/>
    <property type="evidence" value="ECO:0007669"/>
    <property type="project" value="UniProtKB-UniRule"/>
</dbReference>
<evidence type="ECO:0000313" key="17">
    <source>
        <dbReference type="Proteomes" id="UP000253551"/>
    </source>
</evidence>
<dbReference type="InterPro" id="IPR036400">
    <property type="entry name" value="Cyt_B5-like_heme/steroid_sf"/>
</dbReference>
<dbReference type="Proteomes" id="UP000253551">
    <property type="component" value="Unassembled WGS sequence"/>
</dbReference>
<dbReference type="OrthoDB" id="10260134at2759"/>
<evidence type="ECO:0000256" key="6">
    <source>
        <dbReference type="ARBA" id="ARBA00022832"/>
    </source>
</evidence>
<evidence type="ECO:0000256" key="9">
    <source>
        <dbReference type="ARBA" id="ARBA00023004"/>
    </source>
</evidence>
<gene>
    <name evidence="16" type="ORF">CU098_009137</name>
</gene>
<dbReference type="InterPro" id="IPR015876">
    <property type="entry name" value="Acyl-CoA_DS"/>
</dbReference>
<keyword evidence="4 14" id="KW-0812">Transmembrane</keyword>
<dbReference type="Pfam" id="PF00173">
    <property type="entry name" value="Cyt-b5"/>
    <property type="match status" value="1"/>
</dbReference>